<dbReference type="InterPro" id="IPR027417">
    <property type="entry name" value="P-loop_NTPase"/>
</dbReference>
<keyword evidence="1" id="KW-0808">Transferase</keyword>
<dbReference type="AlphaFoldDB" id="A0AAC8TBL1"/>
<dbReference type="InterPro" id="IPR042095">
    <property type="entry name" value="SUMF_sf"/>
</dbReference>
<dbReference type="InterPro" id="IPR016187">
    <property type="entry name" value="CTDL_fold"/>
</dbReference>
<dbReference type="InterPro" id="IPR000719">
    <property type="entry name" value="Prot_kinase_dom"/>
</dbReference>
<dbReference type="GO" id="GO:0004674">
    <property type="term" value="F:protein serine/threonine kinase activity"/>
    <property type="evidence" value="ECO:0007669"/>
    <property type="project" value="UniProtKB-KW"/>
</dbReference>
<organism evidence="8 10">
    <name type="scientific">Archangium gephyra</name>
    <dbReference type="NCBI Taxonomy" id="48"/>
    <lineage>
        <taxon>Bacteria</taxon>
        <taxon>Pseudomonadati</taxon>
        <taxon>Myxococcota</taxon>
        <taxon>Myxococcia</taxon>
        <taxon>Myxococcales</taxon>
        <taxon>Cystobacterineae</taxon>
        <taxon>Archangiaceae</taxon>
        <taxon>Archangium</taxon>
    </lineage>
</organism>
<dbReference type="SMART" id="SM00220">
    <property type="entry name" value="S_TKc"/>
    <property type="match status" value="1"/>
</dbReference>
<keyword evidence="2 5" id="KW-0547">Nucleotide-binding</keyword>
<keyword evidence="3 9" id="KW-0418">Kinase</keyword>
<dbReference type="Pfam" id="PF03781">
    <property type="entry name" value="FGE-sulfatase"/>
    <property type="match status" value="1"/>
</dbReference>
<evidence type="ECO:0000313" key="11">
    <source>
        <dbReference type="Proteomes" id="UP000256345"/>
    </source>
</evidence>
<proteinExistence type="predicted"/>
<evidence type="ECO:0000256" key="4">
    <source>
        <dbReference type="ARBA" id="ARBA00022840"/>
    </source>
</evidence>
<keyword evidence="11" id="KW-1185">Reference proteome</keyword>
<dbReference type="EMBL" id="QUMU01000004">
    <property type="protein sequence ID" value="REG33466.1"/>
    <property type="molecule type" value="Genomic_DNA"/>
</dbReference>
<dbReference type="PANTHER" id="PTHR43289:SF34">
    <property type="entry name" value="SERINE_THREONINE-PROTEIN KINASE YBDM-RELATED"/>
    <property type="match status" value="1"/>
</dbReference>
<sequence>MGPPPAIRSSVDGWTPPEAFDEYRLVRLIGHGATGRVYLAHDTLLDRPVAVKFVRALGSGALARFLVEARAAARVQHPHVVTLYRVGQLENHPYLISEFIRGTSLDRLPRPMPWERVLALGRDLARGLGAAHRRGVLHRDIKPANALLTETGEVKLLDFGLAKLLDADAPRDEDSPPDVLPGPPPSLPELDADSVAGSLDGVDLPSLPAGMLVGTPYYMSPEAWAGEELTARSDVYSLGLVLYELCAGRGPFRHVPLKELSHAVRTQDARPLAEAVPGVDPDFAAVVDRCLRRAPEERFASAVPLLDALELLSRDEWAGAVPEGNPYRGLQAFEAEHRALFFGRQREQREVMNRLRAEPFVLVAGDSGVGKSSLCLAGVLPRVTDGALEDGRRWRGVRLIPGRRPAAALAAALAPVLGADEEGLVASLRSDPTGLARRLRASLGAEQGLALYVDQLEELVTLAGEAEAAQAGLALGGLAEGVSGVRLLATCRSDFLTRLTAVPGLGALVPGALYLLRALGPEEIREAVVGPARVTDVRFESEALVDALVASAAGGGLPLLQFALAELWEARDVDAGLITQAALDGLGGVAGALAMHADAAMARLLPDQRTAARGVLLRLITPEGTRARKTGQELVGDDPHHRAVLEALVRARLLLAREVDGGTSYEVAHEALLTGWGTLARWLAEAAELREVQARLEADSAHWERVGHVRDMLWSSRQLAEAAPLDREQLTRRELAFLEASRRTVVRSRRMRRALAVGFVLSLGLVYAGLRMHEAAVRDRAVRGWLTEAATAMHEVQRERTAFSTAREEALGHYDAGRKEQGDAAWARTTLAEAVLHRRLDEAGDHLEHALVLDPMREDVRAALADFLLERALHAEQALETSELTALLQRLRLYDTTGERWRRWTSPALVTLELPVPGAVLELRPASRDVEGRETIGEPVPMPPGPWVDVAVPPGDWRLTVRAPGFEPALVPLRLARGERRRLAPPLLRQGQVPLGFVYVPPGRVLFGSAADASVRGFFNAVPLHAKETAGFLIARQETTYTEWLTYLESLPAAERVRRQPRTSTTYHGMLRLAREHGTWTLRFQPGGVPYTVRVGERLRYAKRDRRVEQDWTRFPVTGISFEDAEAYAAWLDKTGRVPGARLCTELEWERAARGEDGREFPHGDALAPDDANVDLTYGKEPGGFGPDEVGAHPASRSPFGVDDLAGNAWEWTRSSLEPGNVVARGGAYYFAAASARLANREMPERTLRNITVGIRLCADLPSGEASPRK</sequence>
<dbReference type="Proteomes" id="UP000035579">
    <property type="component" value="Chromosome"/>
</dbReference>
<evidence type="ECO:0000259" key="7">
    <source>
        <dbReference type="PROSITE" id="PS50011"/>
    </source>
</evidence>
<evidence type="ECO:0000256" key="1">
    <source>
        <dbReference type="ARBA" id="ARBA00022679"/>
    </source>
</evidence>
<feature type="region of interest" description="Disordered" evidence="6">
    <location>
        <begin position="168"/>
        <end position="194"/>
    </location>
</feature>
<evidence type="ECO:0000313" key="8">
    <source>
        <dbReference type="EMBL" id="AKI99817.1"/>
    </source>
</evidence>
<dbReference type="RefSeq" id="WP_047854804.1">
    <property type="nucleotide sequence ID" value="NZ_CP011509.1"/>
</dbReference>
<keyword evidence="4 5" id="KW-0067">ATP-binding</keyword>
<dbReference type="Gene3D" id="1.10.510.10">
    <property type="entry name" value="Transferase(Phosphotransferase) domain 1"/>
    <property type="match status" value="1"/>
</dbReference>
<dbReference type="SUPFAM" id="SSF52540">
    <property type="entry name" value="P-loop containing nucleoside triphosphate hydrolases"/>
    <property type="match status" value="1"/>
</dbReference>
<dbReference type="SUPFAM" id="SSF56112">
    <property type="entry name" value="Protein kinase-like (PK-like)"/>
    <property type="match status" value="1"/>
</dbReference>
<dbReference type="InterPro" id="IPR011009">
    <property type="entry name" value="Kinase-like_dom_sf"/>
</dbReference>
<evidence type="ECO:0000313" key="10">
    <source>
        <dbReference type="Proteomes" id="UP000035579"/>
    </source>
</evidence>
<dbReference type="Gene3D" id="3.30.200.20">
    <property type="entry name" value="Phosphorylase Kinase, domain 1"/>
    <property type="match status" value="1"/>
</dbReference>
<evidence type="ECO:0000256" key="6">
    <source>
        <dbReference type="SAM" id="MobiDB-lite"/>
    </source>
</evidence>
<dbReference type="GO" id="GO:0005524">
    <property type="term" value="F:ATP binding"/>
    <property type="evidence" value="ECO:0007669"/>
    <property type="project" value="UniProtKB-UniRule"/>
</dbReference>
<feature type="compositionally biased region" description="Pro residues" evidence="6">
    <location>
        <begin position="178"/>
        <end position="187"/>
    </location>
</feature>
<dbReference type="SUPFAM" id="SSF56436">
    <property type="entry name" value="C-type lectin-like"/>
    <property type="match status" value="1"/>
</dbReference>
<dbReference type="Gene3D" id="3.90.1580.10">
    <property type="entry name" value="paralog of FGE (formylglycine-generating enzyme)"/>
    <property type="match status" value="1"/>
</dbReference>
<dbReference type="InterPro" id="IPR049052">
    <property type="entry name" value="nSTAND1"/>
</dbReference>
<accession>A0AAC8TBL1</accession>
<evidence type="ECO:0000256" key="5">
    <source>
        <dbReference type="PROSITE-ProRule" id="PRU10141"/>
    </source>
</evidence>
<reference evidence="9 11" key="2">
    <citation type="submission" date="2018-08" db="EMBL/GenBank/DDBJ databases">
        <title>Genomic Encyclopedia of Archaeal and Bacterial Type Strains, Phase II (KMG-II): from individual species to whole genera.</title>
        <authorList>
            <person name="Goeker M."/>
        </authorList>
    </citation>
    <scope>NUCLEOTIDE SEQUENCE [LARGE SCALE GENOMIC DNA]</scope>
    <source>
        <strain evidence="9 11">DSM 2261</strain>
    </source>
</reference>
<dbReference type="InterPro" id="IPR017441">
    <property type="entry name" value="Protein_kinase_ATP_BS"/>
</dbReference>
<dbReference type="Pfam" id="PF20703">
    <property type="entry name" value="nSTAND1"/>
    <property type="match status" value="1"/>
</dbReference>
<dbReference type="KEGG" id="age:AA314_01444"/>
<feature type="binding site" evidence="5">
    <location>
        <position position="52"/>
    </location>
    <ligand>
        <name>ATP</name>
        <dbReference type="ChEBI" id="CHEBI:30616"/>
    </ligand>
</feature>
<evidence type="ECO:0000313" key="9">
    <source>
        <dbReference type="EMBL" id="REG33466.1"/>
    </source>
</evidence>
<feature type="domain" description="Protein kinase" evidence="7">
    <location>
        <begin position="23"/>
        <end position="312"/>
    </location>
</feature>
<keyword evidence="9" id="KW-0723">Serine/threonine-protein kinase</keyword>
<evidence type="ECO:0000256" key="3">
    <source>
        <dbReference type="ARBA" id="ARBA00022777"/>
    </source>
</evidence>
<dbReference type="Proteomes" id="UP000256345">
    <property type="component" value="Unassembled WGS sequence"/>
</dbReference>
<dbReference type="CDD" id="cd14014">
    <property type="entry name" value="STKc_PknB_like"/>
    <property type="match status" value="1"/>
</dbReference>
<reference evidence="8 10" key="1">
    <citation type="submission" date="2015-05" db="EMBL/GenBank/DDBJ databases">
        <title>Genome assembly of Archangium gephyra DSM 2261.</title>
        <authorList>
            <person name="Sharma G."/>
            <person name="Subramanian S."/>
        </authorList>
    </citation>
    <scope>NUCLEOTIDE SEQUENCE [LARGE SCALE GENOMIC DNA]</scope>
    <source>
        <strain evidence="8 10">DSM 2261</strain>
    </source>
</reference>
<name>A0AAC8TBL1_9BACT</name>
<dbReference type="EMBL" id="CP011509">
    <property type="protein sequence ID" value="AKI99817.1"/>
    <property type="molecule type" value="Genomic_DNA"/>
</dbReference>
<dbReference type="PANTHER" id="PTHR43289">
    <property type="entry name" value="MITOGEN-ACTIVATED PROTEIN KINASE KINASE KINASE 20-RELATED"/>
    <property type="match status" value="1"/>
</dbReference>
<evidence type="ECO:0000256" key="2">
    <source>
        <dbReference type="ARBA" id="ARBA00022741"/>
    </source>
</evidence>
<dbReference type="InterPro" id="IPR005532">
    <property type="entry name" value="SUMF_dom"/>
</dbReference>
<dbReference type="PROSITE" id="PS50011">
    <property type="entry name" value="PROTEIN_KINASE_DOM"/>
    <property type="match status" value="1"/>
</dbReference>
<dbReference type="PROSITE" id="PS00107">
    <property type="entry name" value="PROTEIN_KINASE_ATP"/>
    <property type="match status" value="1"/>
</dbReference>
<dbReference type="Pfam" id="PF00069">
    <property type="entry name" value="Pkinase"/>
    <property type="match status" value="1"/>
</dbReference>
<gene>
    <name evidence="8" type="ORF">AA314_01444</name>
    <name evidence="9" type="ORF">ATI61_104757</name>
</gene>
<protein>
    <submittedName>
        <fullName evidence="9">Serine/threonine protein kinase</fullName>
    </submittedName>
</protein>